<dbReference type="GeneID" id="36530171"/>
<dbReference type="Proteomes" id="UP000234474">
    <property type="component" value="Unassembled WGS sequence"/>
</dbReference>
<accession>A0A2I1BX76</accession>
<sequence>VSVRSNNTLMFLLNRLNTNISNQDKFRFHNVNHTLTQSSLAEPCSSIREFDTGFN</sequence>
<dbReference type="RefSeq" id="XP_024678506.1">
    <property type="nucleotide sequence ID" value="XM_024822845.1"/>
</dbReference>
<protein>
    <submittedName>
        <fullName evidence="1">Uncharacterized protein</fullName>
    </submittedName>
</protein>
<organism evidence="1 2">
    <name type="scientific">Aspergillus novofumigatus (strain IBT 16806)</name>
    <dbReference type="NCBI Taxonomy" id="1392255"/>
    <lineage>
        <taxon>Eukaryota</taxon>
        <taxon>Fungi</taxon>
        <taxon>Dikarya</taxon>
        <taxon>Ascomycota</taxon>
        <taxon>Pezizomycotina</taxon>
        <taxon>Eurotiomycetes</taxon>
        <taxon>Eurotiomycetidae</taxon>
        <taxon>Eurotiales</taxon>
        <taxon>Aspergillaceae</taxon>
        <taxon>Aspergillus</taxon>
        <taxon>Aspergillus subgen. Fumigati</taxon>
    </lineage>
</organism>
<name>A0A2I1BX76_ASPN1</name>
<evidence type="ECO:0000313" key="1">
    <source>
        <dbReference type="EMBL" id="PKX89911.1"/>
    </source>
</evidence>
<dbReference type="EMBL" id="MSZS01000009">
    <property type="protein sequence ID" value="PKX89911.1"/>
    <property type="molecule type" value="Genomic_DNA"/>
</dbReference>
<feature type="non-terminal residue" evidence="1">
    <location>
        <position position="1"/>
    </location>
</feature>
<dbReference type="VEuPathDB" id="FungiDB:P174DRAFT_378572"/>
<comment type="caution">
    <text evidence="1">The sequence shown here is derived from an EMBL/GenBank/DDBJ whole genome shotgun (WGS) entry which is preliminary data.</text>
</comment>
<dbReference type="AlphaFoldDB" id="A0A2I1BX76"/>
<keyword evidence="2" id="KW-1185">Reference proteome</keyword>
<dbReference type="OrthoDB" id="2331100at2759"/>
<dbReference type="STRING" id="1392255.A0A2I1BX76"/>
<proteinExistence type="predicted"/>
<evidence type="ECO:0000313" key="2">
    <source>
        <dbReference type="Proteomes" id="UP000234474"/>
    </source>
</evidence>
<gene>
    <name evidence="1" type="ORF">P174DRAFT_378572</name>
</gene>
<reference evidence="2" key="1">
    <citation type="journal article" date="2018" name="Proc. Natl. Acad. Sci. U.S.A.">
        <title>Linking secondary metabolites to gene clusters through genome sequencing of six diverse Aspergillus species.</title>
        <authorList>
            <person name="Kaerboelling I."/>
            <person name="Vesth T.C."/>
            <person name="Frisvad J.C."/>
            <person name="Nybo J.L."/>
            <person name="Theobald S."/>
            <person name="Kuo A."/>
            <person name="Bowyer P."/>
            <person name="Matsuda Y."/>
            <person name="Mondo S."/>
            <person name="Lyhne E.K."/>
            <person name="Kogle M.E."/>
            <person name="Clum A."/>
            <person name="Lipzen A."/>
            <person name="Salamov A."/>
            <person name="Ngan C.Y."/>
            <person name="Daum C."/>
            <person name="Chiniquy J."/>
            <person name="Barry K."/>
            <person name="LaButti K."/>
            <person name="Haridas S."/>
            <person name="Simmons B.A."/>
            <person name="Magnuson J.K."/>
            <person name="Mortensen U.H."/>
            <person name="Larsen T.O."/>
            <person name="Grigoriev I.V."/>
            <person name="Baker S.E."/>
            <person name="Andersen M.R."/>
        </authorList>
    </citation>
    <scope>NUCLEOTIDE SEQUENCE [LARGE SCALE GENOMIC DNA]</scope>
    <source>
        <strain evidence="2">IBT 16806</strain>
    </source>
</reference>